<dbReference type="Proteomes" id="UP000001194">
    <property type="component" value="Unassembled WGS sequence"/>
</dbReference>
<protein>
    <submittedName>
        <fullName evidence="2">Predicted protein</fullName>
    </submittedName>
</protein>
<name>B0CX97_LACBS</name>
<dbReference type="EMBL" id="DS547093">
    <property type="protein sequence ID" value="EDR13215.1"/>
    <property type="molecule type" value="Genomic_DNA"/>
</dbReference>
<gene>
    <name evidence="2" type="ORF">LACBIDRAFT_322715</name>
</gene>
<dbReference type="KEGG" id="lbc:LACBIDRAFT_322715"/>
<organism evidence="3">
    <name type="scientific">Laccaria bicolor (strain S238N-H82 / ATCC MYA-4686)</name>
    <name type="common">Bicoloured deceiver</name>
    <name type="synonym">Laccaria laccata var. bicolor</name>
    <dbReference type="NCBI Taxonomy" id="486041"/>
    <lineage>
        <taxon>Eukaryota</taxon>
        <taxon>Fungi</taxon>
        <taxon>Dikarya</taxon>
        <taxon>Basidiomycota</taxon>
        <taxon>Agaricomycotina</taxon>
        <taxon>Agaricomycetes</taxon>
        <taxon>Agaricomycetidae</taxon>
        <taxon>Agaricales</taxon>
        <taxon>Agaricineae</taxon>
        <taxon>Hydnangiaceae</taxon>
        <taxon>Laccaria</taxon>
    </lineage>
</organism>
<dbReference type="RefSeq" id="XP_001875713.1">
    <property type="nucleotide sequence ID" value="XM_001875678.1"/>
</dbReference>
<dbReference type="InParanoid" id="B0CX97"/>
<sequence length="290" mass="32983">MYTSLFNSESFLAATLFIECLVQKEEHICTLIKTCHDDPTLSLDLHLILEAIATEKHLKGKLGYKDESVLSLHHMVTTAIAAAIRHGILNTIRDCDKLPAVPDYIPSHFAGRGIIQYFEKFDAEIHAYGKKFPTSTCITAHHPYRRTPTPRCSKCKRLGHIRHTTPNCETKKKSDKAWEWEKNMRPAGYDTMTGTQMWKERIYDWTRVPIHRNEDWNTPRKQPEFVDLTSPSPPSSPSMQPLFPPTPPSSPSYNPYSPMTHPSPLFDLKDLVSDFDSITSSSGNISDIEV</sequence>
<evidence type="ECO:0000313" key="2">
    <source>
        <dbReference type="EMBL" id="EDR13215.1"/>
    </source>
</evidence>
<keyword evidence="3" id="KW-1185">Reference proteome</keyword>
<feature type="region of interest" description="Disordered" evidence="1">
    <location>
        <begin position="214"/>
        <end position="261"/>
    </location>
</feature>
<evidence type="ECO:0000256" key="1">
    <source>
        <dbReference type="SAM" id="MobiDB-lite"/>
    </source>
</evidence>
<evidence type="ECO:0000313" key="3">
    <source>
        <dbReference type="Proteomes" id="UP000001194"/>
    </source>
</evidence>
<accession>B0CX97</accession>
<reference evidence="2 3" key="1">
    <citation type="journal article" date="2008" name="Nature">
        <title>The genome of Laccaria bicolor provides insights into mycorrhizal symbiosis.</title>
        <authorList>
            <person name="Martin F."/>
            <person name="Aerts A."/>
            <person name="Ahren D."/>
            <person name="Brun A."/>
            <person name="Danchin E.G.J."/>
            <person name="Duchaussoy F."/>
            <person name="Gibon J."/>
            <person name="Kohler A."/>
            <person name="Lindquist E."/>
            <person name="Pereda V."/>
            <person name="Salamov A."/>
            <person name="Shapiro H.J."/>
            <person name="Wuyts J."/>
            <person name="Blaudez D."/>
            <person name="Buee M."/>
            <person name="Brokstein P."/>
            <person name="Canbaeck B."/>
            <person name="Cohen D."/>
            <person name="Courty P.E."/>
            <person name="Coutinho P.M."/>
            <person name="Delaruelle C."/>
            <person name="Detter J.C."/>
            <person name="Deveau A."/>
            <person name="DiFazio S."/>
            <person name="Duplessis S."/>
            <person name="Fraissinet-Tachet L."/>
            <person name="Lucic E."/>
            <person name="Frey-Klett P."/>
            <person name="Fourrey C."/>
            <person name="Feussner I."/>
            <person name="Gay G."/>
            <person name="Grimwood J."/>
            <person name="Hoegger P.J."/>
            <person name="Jain P."/>
            <person name="Kilaru S."/>
            <person name="Labbe J."/>
            <person name="Lin Y.C."/>
            <person name="Legue V."/>
            <person name="Le Tacon F."/>
            <person name="Marmeisse R."/>
            <person name="Melayah D."/>
            <person name="Montanini B."/>
            <person name="Muratet M."/>
            <person name="Nehls U."/>
            <person name="Niculita-Hirzel H."/>
            <person name="Oudot-Le Secq M.P."/>
            <person name="Peter M."/>
            <person name="Quesneville H."/>
            <person name="Rajashekar B."/>
            <person name="Reich M."/>
            <person name="Rouhier N."/>
            <person name="Schmutz J."/>
            <person name="Yin T."/>
            <person name="Chalot M."/>
            <person name="Henrissat B."/>
            <person name="Kuees U."/>
            <person name="Lucas S."/>
            <person name="Van de Peer Y."/>
            <person name="Podila G.K."/>
            <person name="Polle A."/>
            <person name="Pukkila P.J."/>
            <person name="Richardson P.M."/>
            <person name="Rouze P."/>
            <person name="Sanders I.R."/>
            <person name="Stajich J.E."/>
            <person name="Tunlid A."/>
            <person name="Tuskan G."/>
            <person name="Grigoriev I.V."/>
        </authorList>
    </citation>
    <scope>NUCLEOTIDE SEQUENCE [LARGE SCALE GENOMIC DNA]</scope>
    <source>
        <strain evidence="3">S238N-H82 / ATCC MYA-4686</strain>
    </source>
</reference>
<dbReference type="GeneID" id="6071592"/>
<dbReference type="AlphaFoldDB" id="B0CX97"/>
<proteinExistence type="predicted"/>
<feature type="compositionally biased region" description="Pro residues" evidence="1">
    <location>
        <begin position="231"/>
        <end position="250"/>
    </location>
</feature>
<feature type="compositionally biased region" description="Basic and acidic residues" evidence="1">
    <location>
        <begin position="214"/>
        <end position="224"/>
    </location>
</feature>
<dbReference type="HOGENOM" id="CLU_1019651_0_0_1"/>